<dbReference type="SUPFAM" id="SSF57414">
    <property type="entry name" value="Hairpin loop containing domain-like"/>
    <property type="match status" value="3"/>
</dbReference>
<dbReference type="AlphaFoldDB" id="A0A7I5EA15"/>
<dbReference type="Gene3D" id="3.50.4.10">
    <property type="entry name" value="Hepatocyte Growth Factor"/>
    <property type="match status" value="2"/>
</dbReference>
<name>A0A7I5EA15_HAECO</name>
<dbReference type="WBParaSite" id="HCON_00096310-00001">
    <property type="protein sequence ID" value="HCON_00096310-00001"/>
    <property type="gene ID" value="HCON_00096310"/>
</dbReference>
<feature type="domain" description="Apple" evidence="2">
    <location>
        <begin position="309"/>
        <end position="384"/>
    </location>
</feature>
<feature type="chain" id="PRO_5029529503" evidence="1">
    <location>
        <begin position="18"/>
        <end position="515"/>
    </location>
</feature>
<evidence type="ECO:0000259" key="2">
    <source>
        <dbReference type="PROSITE" id="PS50948"/>
    </source>
</evidence>
<evidence type="ECO:0000313" key="3">
    <source>
        <dbReference type="Proteomes" id="UP000025227"/>
    </source>
</evidence>
<organism evidence="3 4">
    <name type="scientific">Haemonchus contortus</name>
    <name type="common">Barber pole worm</name>
    <dbReference type="NCBI Taxonomy" id="6289"/>
    <lineage>
        <taxon>Eukaryota</taxon>
        <taxon>Metazoa</taxon>
        <taxon>Ecdysozoa</taxon>
        <taxon>Nematoda</taxon>
        <taxon>Chromadorea</taxon>
        <taxon>Rhabditida</taxon>
        <taxon>Rhabditina</taxon>
        <taxon>Rhabditomorpha</taxon>
        <taxon>Strongyloidea</taxon>
        <taxon>Trichostrongylidae</taxon>
        <taxon>Haemonchus</taxon>
    </lineage>
</organism>
<evidence type="ECO:0000256" key="1">
    <source>
        <dbReference type="SAM" id="SignalP"/>
    </source>
</evidence>
<keyword evidence="1" id="KW-0732">Signal</keyword>
<dbReference type="PANTHER" id="PTHR47327:SF1">
    <property type="entry name" value="RE15579P"/>
    <property type="match status" value="1"/>
</dbReference>
<feature type="signal peptide" evidence="1">
    <location>
        <begin position="1"/>
        <end position="17"/>
    </location>
</feature>
<dbReference type="PANTHER" id="PTHR47327">
    <property type="entry name" value="FI18240P1-RELATED"/>
    <property type="match status" value="1"/>
</dbReference>
<dbReference type="InterPro" id="IPR003609">
    <property type="entry name" value="Pan_app"/>
</dbReference>
<proteinExistence type="predicted"/>
<feature type="domain" description="Apple" evidence="2">
    <location>
        <begin position="27"/>
        <end position="109"/>
    </location>
</feature>
<sequence>MQSTLAILLFTLKAVNGISFSADVFSCFIYHPSRFLERSGTRSEGRLQNVTTCLERCIEATTRYNFICRSAMWKKDINFCILSIYDRSQKAERFRIALQSDIDLYENACTFSKDVEATKFNSDMDIVRTTMSVPVRKESTFKLKTLSSKKPISGNLFRQAREQPPVDKLSTHKPQGSPTWPVLYDSVPVQRPYKQRLGTHAKTFSASLAQQDVIVGTQFDGNSRLLFNLPSAGWKLPPIRPTSANARRFFSNTVTRPQLLATTTRTTVKAQTLDSPAKKHEVPKPLKKLSIGEYETGATVTAAESQKPCFVRSRQRSLVGFEEKIITGVDLRSCLTHCLHVSTFFCASVNYNEFEKHCTLNGGNLHLNDVQLRGSTSDYYENECGPVQNSDQRDISSITTRSTATEQCFDIFAQSMLLNLESHLERAPSLEQCKVECLKRTVSRSPPCGALNWIPHIQSCMLFEVGYDKRLIMPSSHGQFLVNKCAGNVKNSTGTDRRFSPLRYEKVSFSAEGTA</sequence>
<evidence type="ECO:0000313" key="4">
    <source>
        <dbReference type="WBParaSite" id="HCON_00096310-00001"/>
    </source>
</evidence>
<accession>A0A7I5EA15</accession>
<dbReference type="InterPro" id="IPR052774">
    <property type="entry name" value="Celegans_DevNeuronal_Protein"/>
</dbReference>
<dbReference type="Pfam" id="PF00024">
    <property type="entry name" value="PAN_1"/>
    <property type="match status" value="2"/>
</dbReference>
<reference evidence="4" key="1">
    <citation type="submission" date="2020-12" db="UniProtKB">
        <authorList>
            <consortium name="WormBaseParasite"/>
        </authorList>
    </citation>
    <scope>IDENTIFICATION</scope>
    <source>
        <strain evidence="4">MHco3</strain>
    </source>
</reference>
<dbReference type="Proteomes" id="UP000025227">
    <property type="component" value="Unplaced"/>
</dbReference>
<keyword evidence="3" id="KW-1185">Reference proteome</keyword>
<dbReference type="OMA" id="CASINYS"/>
<dbReference type="GO" id="GO:0009653">
    <property type="term" value="P:anatomical structure morphogenesis"/>
    <property type="evidence" value="ECO:0007669"/>
    <property type="project" value="TreeGrafter"/>
</dbReference>
<feature type="domain" description="Apple" evidence="2">
    <location>
        <begin position="408"/>
        <end position="485"/>
    </location>
</feature>
<dbReference type="SMART" id="SM00473">
    <property type="entry name" value="PAN_AP"/>
    <property type="match status" value="3"/>
</dbReference>
<protein>
    <submittedName>
        <fullName evidence="4">PAN domain protein</fullName>
    </submittedName>
</protein>
<dbReference type="OrthoDB" id="5822796at2759"/>
<dbReference type="PROSITE" id="PS50948">
    <property type="entry name" value="PAN"/>
    <property type="match status" value="3"/>
</dbReference>
<dbReference type="CDD" id="cd01099">
    <property type="entry name" value="PAN_AP_HGF"/>
    <property type="match status" value="2"/>
</dbReference>